<protein>
    <submittedName>
        <fullName evidence="2">Uncharacterized protein</fullName>
    </submittedName>
</protein>
<feature type="region of interest" description="Disordered" evidence="1">
    <location>
        <begin position="46"/>
        <end position="85"/>
    </location>
</feature>
<keyword evidence="3" id="KW-1185">Reference proteome</keyword>
<reference evidence="2 3" key="1">
    <citation type="submission" date="2019-05" db="EMBL/GenBank/DDBJ databases">
        <title>Another draft genome of Portunus trituberculatus and its Hox gene families provides insights of decapod evolution.</title>
        <authorList>
            <person name="Jeong J.-H."/>
            <person name="Song I."/>
            <person name="Kim S."/>
            <person name="Choi T."/>
            <person name="Kim D."/>
            <person name="Ryu S."/>
            <person name="Kim W."/>
        </authorList>
    </citation>
    <scope>NUCLEOTIDE SEQUENCE [LARGE SCALE GENOMIC DNA]</scope>
    <source>
        <tissue evidence="2">Muscle</tissue>
    </source>
</reference>
<gene>
    <name evidence="2" type="ORF">E2C01_005715</name>
</gene>
<comment type="caution">
    <text evidence="2">The sequence shown here is derived from an EMBL/GenBank/DDBJ whole genome shotgun (WGS) entry which is preliminary data.</text>
</comment>
<organism evidence="2 3">
    <name type="scientific">Portunus trituberculatus</name>
    <name type="common">Swimming crab</name>
    <name type="synonym">Neptunus trituberculatus</name>
    <dbReference type="NCBI Taxonomy" id="210409"/>
    <lineage>
        <taxon>Eukaryota</taxon>
        <taxon>Metazoa</taxon>
        <taxon>Ecdysozoa</taxon>
        <taxon>Arthropoda</taxon>
        <taxon>Crustacea</taxon>
        <taxon>Multicrustacea</taxon>
        <taxon>Malacostraca</taxon>
        <taxon>Eumalacostraca</taxon>
        <taxon>Eucarida</taxon>
        <taxon>Decapoda</taxon>
        <taxon>Pleocyemata</taxon>
        <taxon>Brachyura</taxon>
        <taxon>Eubrachyura</taxon>
        <taxon>Portunoidea</taxon>
        <taxon>Portunidae</taxon>
        <taxon>Portuninae</taxon>
        <taxon>Portunus</taxon>
    </lineage>
</organism>
<dbReference type="Proteomes" id="UP000324222">
    <property type="component" value="Unassembled WGS sequence"/>
</dbReference>
<name>A0A5B7CT43_PORTR</name>
<evidence type="ECO:0000313" key="3">
    <source>
        <dbReference type="Proteomes" id="UP000324222"/>
    </source>
</evidence>
<feature type="compositionally biased region" description="Basic and acidic residues" evidence="1">
    <location>
        <begin position="67"/>
        <end position="85"/>
    </location>
</feature>
<dbReference type="EMBL" id="VSRR010000251">
    <property type="protein sequence ID" value="MPC12997.1"/>
    <property type="molecule type" value="Genomic_DNA"/>
</dbReference>
<evidence type="ECO:0000313" key="2">
    <source>
        <dbReference type="EMBL" id="MPC12997.1"/>
    </source>
</evidence>
<sequence length="85" mass="9479">MCVCTFSTPHKPVSLELHQLTPITCADKTVHLRGVRGRSVLVGVPRCTGQDGEGHRTDEGQEDESWETDKEGNNERVMARLKTDM</sequence>
<accession>A0A5B7CT43</accession>
<dbReference type="AlphaFoldDB" id="A0A5B7CT43"/>
<proteinExistence type="predicted"/>
<evidence type="ECO:0000256" key="1">
    <source>
        <dbReference type="SAM" id="MobiDB-lite"/>
    </source>
</evidence>